<feature type="compositionally biased region" description="Basic and acidic residues" evidence="1">
    <location>
        <begin position="322"/>
        <end position="343"/>
    </location>
</feature>
<feature type="compositionally biased region" description="Acidic residues" evidence="1">
    <location>
        <begin position="1"/>
        <end position="14"/>
    </location>
</feature>
<dbReference type="PANTHER" id="PTHR12844:SF42">
    <property type="entry name" value="CONNECTOR ENHANCER OF KSR PROTEIN CNK"/>
    <property type="match status" value="1"/>
</dbReference>
<feature type="non-terminal residue" evidence="3">
    <location>
        <position position="1"/>
    </location>
</feature>
<keyword evidence="4" id="KW-1185">Reference proteome</keyword>
<feature type="compositionally biased region" description="Polar residues" evidence="1">
    <location>
        <begin position="239"/>
        <end position="266"/>
    </location>
</feature>
<feature type="domain" description="PH" evidence="2">
    <location>
        <begin position="426"/>
        <end position="525"/>
    </location>
</feature>
<dbReference type="Proteomes" id="UP000735302">
    <property type="component" value="Unassembled WGS sequence"/>
</dbReference>
<feature type="compositionally biased region" description="Polar residues" evidence="1">
    <location>
        <begin position="157"/>
        <end position="166"/>
    </location>
</feature>
<gene>
    <name evidence="3" type="ORF">PoB_000737500</name>
</gene>
<dbReference type="PROSITE" id="PS50003">
    <property type="entry name" value="PH_DOMAIN"/>
    <property type="match status" value="1"/>
</dbReference>
<dbReference type="EMBL" id="BLXT01000847">
    <property type="protein sequence ID" value="GFN80869.1"/>
    <property type="molecule type" value="Genomic_DNA"/>
</dbReference>
<evidence type="ECO:0000259" key="2">
    <source>
        <dbReference type="PROSITE" id="PS50003"/>
    </source>
</evidence>
<keyword evidence="3" id="KW-0418">Kinase</keyword>
<feature type="compositionally biased region" description="Polar residues" evidence="1">
    <location>
        <begin position="297"/>
        <end position="319"/>
    </location>
</feature>
<feature type="compositionally biased region" description="Low complexity" evidence="1">
    <location>
        <begin position="579"/>
        <end position="601"/>
    </location>
</feature>
<dbReference type="InterPro" id="IPR001849">
    <property type="entry name" value="PH_domain"/>
</dbReference>
<dbReference type="SMART" id="SM00233">
    <property type="entry name" value="PH"/>
    <property type="match status" value="1"/>
</dbReference>
<protein>
    <submittedName>
        <fullName evidence="3">Connector enhancer of kinase suppressor of ras 2</fullName>
    </submittedName>
</protein>
<organism evidence="3 4">
    <name type="scientific">Plakobranchus ocellatus</name>
    <dbReference type="NCBI Taxonomy" id="259542"/>
    <lineage>
        <taxon>Eukaryota</taxon>
        <taxon>Metazoa</taxon>
        <taxon>Spiralia</taxon>
        <taxon>Lophotrochozoa</taxon>
        <taxon>Mollusca</taxon>
        <taxon>Gastropoda</taxon>
        <taxon>Heterobranchia</taxon>
        <taxon>Euthyneura</taxon>
        <taxon>Panpulmonata</taxon>
        <taxon>Sacoglossa</taxon>
        <taxon>Placobranchoidea</taxon>
        <taxon>Plakobranchidae</taxon>
        <taxon>Plakobranchus</taxon>
    </lineage>
</organism>
<proteinExistence type="predicted"/>
<comment type="caution">
    <text evidence="3">The sequence shown here is derived from an EMBL/GenBank/DDBJ whole genome shotgun (WGS) entry which is preliminary data.</text>
</comment>
<feature type="region of interest" description="Disordered" evidence="1">
    <location>
        <begin position="540"/>
        <end position="623"/>
    </location>
</feature>
<dbReference type="GO" id="GO:0016301">
    <property type="term" value="F:kinase activity"/>
    <property type="evidence" value="ECO:0007669"/>
    <property type="project" value="UniProtKB-KW"/>
</dbReference>
<feature type="compositionally biased region" description="Basic and acidic residues" evidence="1">
    <location>
        <begin position="118"/>
        <end position="141"/>
    </location>
</feature>
<reference evidence="3 4" key="1">
    <citation type="journal article" date="2021" name="Elife">
        <title>Chloroplast acquisition without the gene transfer in kleptoplastic sea slugs, Plakobranchus ocellatus.</title>
        <authorList>
            <person name="Maeda T."/>
            <person name="Takahashi S."/>
            <person name="Yoshida T."/>
            <person name="Shimamura S."/>
            <person name="Takaki Y."/>
            <person name="Nagai Y."/>
            <person name="Toyoda A."/>
            <person name="Suzuki Y."/>
            <person name="Arimoto A."/>
            <person name="Ishii H."/>
            <person name="Satoh N."/>
            <person name="Nishiyama T."/>
            <person name="Hasebe M."/>
            <person name="Maruyama T."/>
            <person name="Minagawa J."/>
            <person name="Obokata J."/>
            <person name="Shigenobu S."/>
        </authorList>
    </citation>
    <scope>NUCLEOTIDE SEQUENCE [LARGE SCALE GENOMIC DNA]</scope>
</reference>
<accession>A0AAV3YCW2</accession>
<feature type="region of interest" description="Disordered" evidence="1">
    <location>
        <begin position="1"/>
        <end position="95"/>
    </location>
</feature>
<evidence type="ECO:0000313" key="3">
    <source>
        <dbReference type="EMBL" id="GFN80869.1"/>
    </source>
</evidence>
<feature type="region of interest" description="Disordered" evidence="1">
    <location>
        <begin position="392"/>
        <end position="415"/>
    </location>
</feature>
<dbReference type="Pfam" id="PF00169">
    <property type="entry name" value="PH"/>
    <property type="match status" value="1"/>
</dbReference>
<sequence>ESPEDPMDGNDTDNDVFRSGSESPQFTLPVIADPKQRRATVSGGSPTFERSSLVADDLDLNATKGHGHGGLGHGHSLDPPPTQQRPRSQAINAQEKEAAIAALLAAGDVGAGFSMLPSKKDEGKTAVSKEKRSISDSEETSRTTAVSNNSGNNSNSQDTDATPQCNKDSDLSAEKISTEAQKTFDTEGESVKEESGFNLEESVSRSDARTPSQADFKMAQEFDEVQPVVEGAAKEMDQEQASNTNASARETSANGKPSPQPVNTATPEKEDEKNTVQDFTIQKPTPVLRQNAVGSMDMSSGKNWTKSKIINTEVASNASRGDLPRLQRIRRLDSREASDMEPKIEDDDVFDKPQKKVGFADDTQSSSKDQPESYTHIVVGGVVQKIPVEKAKVPSSASESPPVKMRNKTGSKTKLDRRVSCKDLGRGDCEGWLYKRKQKDRTLSKHWDKRWCVLKNQVLYYYKQKDALKAEGLIHLPAFQVSPATNLKTKKFAFKIHNAGTTFYFASERQEDMSKWMNKLGLAAIKFDIESRNVAMGGFNRPEKLSSSSSAASTRIADYSESEDEMEEPQLRDKDKWQGSAMSLASMSSLGSSSGSLANSSPLVKRHRLKDVQETEGTSTEELHTLLRSIQKNDLTIDGKDKVRQRQSQCTATSDLKDLPNQADIERLKKLHSLQRTLRDKELQLELMEDLMKNPAAIRDVQDFIDLSGLQSKSTIKTPDKSS</sequence>
<dbReference type="AlphaFoldDB" id="A0AAV3YCW2"/>
<dbReference type="SUPFAM" id="SSF50729">
    <property type="entry name" value="PH domain-like"/>
    <property type="match status" value="1"/>
</dbReference>
<evidence type="ECO:0000256" key="1">
    <source>
        <dbReference type="SAM" id="MobiDB-lite"/>
    </source>
</evidence>
<dbReference type="InterPro" id="IPR011993">
    <property type="entry name" value="PH-like_dom_sf"/>
</dbReference>
<dbReference type="Gene3D" id="2.30.29.30">
    <property type="entry name" value="Pleckstrin-homology domain (PH domain)/Phosphotyrosine-binding domain (PTB)"/>
    <property type="match status" value="1"/>
</dbReference>
<dbReference type="PANTHER" id="PTHR12844">
    <property type="entry name" value="CONNECTOR ENCHANCER OF KINASE SUPPRESSOR OF RAS"/>
    <property type="match status" value="1"/>
</dbReference>
<evidence type="ECO:0000313" key="4">
    <source>
        <dbReference type="Proteomes" id="UP000735302"/>
    </source>
</evidence>
<name>A0AAV3YCW2_9GAST</name>
<keyword evidence="3" id="KW-0808">Transferase</keyword>
<feature type="region of interest" description="Disordered" evidence="1">
    <location>
        <begin position="112"/>
        <end position="372"/>
    </location>
</feature>
<feature type="compositionally biased region" description="Low complexity" evidence="1">
    <location>
        <begin position="147"/>
        <end position="156"/>
    </location>
</feature>
<feature type="compositionally biased region" description="Basic and acidic residues" evidence="1">
    <location>
        <begin position="167"/>
        <end position="195"/>
    </location>
</feature>
<dbReference type="InterPro" id="IPR051566">
    <property type="entry name" value="CNKSR"/>
</dbReference>